<evidence type="ECO:0000313" key="9">
    <source>
        <dbReference type="Proteomes" id="UP000562929"/>
    </source>
</evidence>
<evidence type="ECO:0000256" key="6">
    <source>
        <dbReference type="SAM" id="MobiDB-lite"/>
    </source>
</evidence>
<dbReference type="Gene3D" id="3.80.10.10">
    <property type="entry name" value="Ribonuclease Inhibitor"/>
    <property type="match status" value="3"/>
</dbReference>
<gene>
    <name evidence="8" type="ORF">GQ602_000240</name>
</gene>
<evidence type="ECO:0000256" key="1">
    <source>
        <dbReference type="ARBA" id="ARBA00004138"/>
    </source>
</evidence>
<dbReference type="SUPFAM" id="SSF74924">
    <property type="entry name" value="Cap-Gly domain"/>
    <property type="match status" value="1"/>
</dbReference>
<dbReference type="InterPro" id="IPR050576">
    <property type="entry name" value="Cilia_flagella_integrity"/>
</dbReference>
<dbReference type="SUPFAM" id="SSF52058">
    <property type="entry name" value="L domain-like"/>
    <property type="match status" value="1"/>
</dbReference>
<dbReference type="InterPro" id="IPR001611">
    <property type="entry name" value="Leu-rich_rpt"/>
</dbReference>
<keyword evidence="3" id="KW-0677">Repeat</keyword>
<dbReference type="PROSITE" id="PS50245">
    <property type="entry name" value="CAP_GLY_2"/>
    <property type="match status" value="1"/>
</dbReference>
<proteinExistence type="predicted"/>
<reference evidence="8 9" key="1">
    <citation type="journal article" date="2020" name="G3 (Bethesda)">
        <title>Genetic Underpinnings of Host Manipulation by Ophiocordyceps as Revealed by Comparative Transcriptomics.</title>
        <authorList>
            <person name="Will I."/>
            <person name="Das B."/>
            <person name="Trinh T."/>
            <person name="Brachmann A."/>
            <person name="Ohm R.A."/>
            <person name="de Bekker C."/>
        </authorList>
    </citation>
    <scope>NUCLEOTIDE SEQUENCE [LARGE SCALE GENOMIC DNA]</scope>
    <source>
        <strain evidence="8 9">EC05</strain>
    </source>
</reference>
<evidence type="ECO:0000256" key="3">
    <source>
        <dbReference type="ARBA" id="ARBA00022737"/>
    </source>
</evidence>
<dbReference type="InterPro" id="IPR032675">
    <property type="entry name" value="LRR_dom_sf"/>
</dbReference>
<feature type="compositionally biased region" description="Basic and acidic residues" evidence="6">
    <location>
        <begin position="518"/>
        <end position="528"/>
    </location>
</feature>
<dbReference type="OrthoDB" id="5273213at2759"/>
<dbReference type="InterPro" id="IPR000938">
    <property type="entry name" value="CAP-Gly_domain"/>
</dbReference>
<dbReference type="AlphaFoldDB" id="A0A8H4VFY4"/>
<dbReference type="Pfam" id="PF13516">
    <property type="entry name" value="LRR_6"/>
    <property type="match status" value="1"/>
</dbReference>
<keyword evidence="4" id="KW-0969">Cilium</keyword>
<keyword evidence="5" id="KW-0966">Cell projection</keyword>
<comment type="caution">
    <text evidence="8">The sequence shown here is derived from an EMBL/GenBank/DDBJ whole genome shotgun (WGS) entry which is preliminary data.</text>
</comment>
<evidence type="ECO:0000313" key="8">
    <source>
        <dbReference type="EMBL" id="KAF4594627.1"/>
    </source>
</evidence>
<evidence type="ECO:0000256" key="5">
    <source>
        <dbReference type="ARBA" id="ARBA00023273"/>
    </source>
</evidence>
<comment type="subcellular location">
    <subcellularLocation>
        <location evidence="1">Cell projection</location>
        <location evidence="1">Cilium</location>
    </subcellularLocation>
</comment>
<keyword evidence="9" id="KW-1185">Reference proteome</keyword>
<dbReference type="Pfam" id="PF01302">
    <property type="entry name" value="CAP_GLY"/>
    <property type="match status" value="1"/>
</dbReference>
<dbReference type="PROSITE" id="PS00845">
    <property type="entry name" value="CAP_GLY_1"/>
    <property type="match status" value="1"/>
</dbReference>
<dbReference type="InterPro" id="IPR036859">
    <property type="entry name" value="CAP-Gly_dom_sf"/>
</dbReference>
<evidence type="ECO:0000259" key="7">
    <source>
        <dbReference type="PROSITE" id="PS50245"/>
    </source>
</evidence>
<dbReference type="EMBL" id="JAACLJ010000001">
    <property type="protein sequence ID" value="KAF4594627.1"/>
    <property type="molecule type" value="Genomic_DNA"/>
</dbReference>
<dbReference type="PANTHER" id="PTHR45973:SF9">
    <property type="entry name" value="LEUCINE-RICH REPEAT-CONTAINING PROTEIN 46"/>
    <property type="match status" value="1"/>
</dbReference>
<dbReference type="PROSITE" id="PS51450">
    <property type="entry name" value="LRR"/>
    <property type="match status" value="2"/>
</dbReference>
<feature type="region of interest" description="Disordered" evidence="6">
    <location>
        <begin position="508"/>
        <end position="534"/>
    </location>
</feature>
<accession>A0A8H4VFY4</accession>
<evidence type="ECO:0000256" key="2">
    <source>
        <dbReference type="ARBA" id="ARBA00022614"/>
    </source>
</evidence>
<dbReference type="Gene3D" id="2.30.30.190">
    <property type="entry name" value="CAP Gly-rich-like domain"/>
    <property type="match status" value="1"/>
</dbReference>
<dbReference type="PANTHER" id="PTHR45973">
    <property type="entry name" value="PROTEIN PHOSPHATASE 1 REGULATORY SUBUNIT SDS22-RELATED"/>
    <property type="match status" value="1"/>
</dbReference>
<dbReference type="Proteomes" id="UP000562929">
    <property type="component" value="Unassembled WGS sequence"/>
</dbReference>
<evidence type="ECO:0000256" key="4">
    <source>
        <dbReference type="ARBA" id="ARBA00023069"/>
    </source>
</evidence>
<feature type="domain" description="CAP-Gly" evidence="7">
    <location>
        <begin position="23"/>
        <end position="69"/>
    </location>
</feature>
<keyword evidence="2" id="KW-0433">Leucine-rich repeat</keyword>
<organism evidence="8 9">
    <name type="scientific">Ophiocordyceps camponoti-floridani</name>
    <dbReference type="NCBI Taxonomy" id="2030778"/>
    <lineage>
        <taxon>Eukaryota</taxon>
        <taxon>Fungi</taxon>
        <taxon>Dikarya</taxon>
        <taxon>Ascomycota</taxon>
        <taxon>Pezizomycotina</taxon>
        <taxon>Sordariomycetes</taxon>
        <taxon>Hypocreomycetidae</taxon>
        <taxon>Hypocreales</taxon>
        <taxon>Ophiocordycipitaceae</taxon>
        <taxon>Ophiocordyceps</taxon>
    </lineage>
</organism>
<dbReference type="SMART" id="SM01052">
    <property type="entry name" value="CAP_GLY"/>
    <property type="match status" value="1"/>
</dbReference>
<protein>
    <submittedName>
        <fullName evidence="8">Tubulin-specific chaperone E</fullName>
    </submittedName>
</protein>
<sequence>MADHHVGQRISFQGSLCTVRYIGSVADTQGPWLGVEWDDATRGKHDGCHRGHRYFSCLSSSPNAASFVRPSRPADQPVSFLAALREKYAPEAAPQDNDGIVISGGKVAEEVGFDRVRRRLARLEDLKVVILDGMSIASAGEGSVADTCPAISHLDLSRNLLEHLEPVVDISAQLPALRRLGLNGNRFRDVMTDEALDRKPTIFPAVEELALGETLLSWPELCRIAATCPSLTTLSVGANQLSSLSSVSYRSLTSTLTTLNLEYNNFRAVSDLVTLAHLSALRNLHLKGNAIVNMAASGATAPIFSPSLQYLDVSYNDIRDWSFVDALATSFPGLTGLRIVHNPVYDDRWDQDDKKPFSSEESHMLTIGRLASLQTLNFTQIKAQDRKNAEIFYLSRIAKQLAAVPEPAEPSVIALHPRYLHLCSIHGSPDVIRRSGVNPAFLEARLITIHFHLARSHASATARIPKAWDMYSVKGVAGKLLGVSPLRLRLIWETDEWDPVAGYEAIGESSDEEDDIGDPSRRRSHEEPSSGTLSGRWVKREVELRDSPKQLGYCVDGMDVRIRVEEVR</sequence>
<name>A0A8H4VFY4_9HYPO</name>